<evidence type="ECO:0000256" key="3">
    <source>
        <dbReference type="ARBA" id="ARBA00022598"/>
    </source>
</evidence>
<reference evidence="13 14" key="1">
    <citation type="submission" date="2017-09" db="EMBL/GenBank/DDBJ databases">
        <title>Depth-based differentiation of microbial function through sediment-hosted aquifers and enrichment of novel symbionts in the deep terrestrial subsurface.</title>
        <authorList>
            <person name="Probst A.J."/>
            <person name="Ladd B."/>
            <person name="Jarett J.K."/>
            <person name="Geller-Mcgrath D.E."/>
            <person name="Sieber C.M."/>
            <person name="Emerson J.B."/>
            <person name="Anantharaman K."/>
            <person name="Thomas B.C."/>
            <person name="Malmstrom R."/>
            <person name="Stieglmeier M."/>
            <person name="Klingl A."/>
            <person name="Woyke T."/>
            <person name="Ryan C.M."/>
            <person name="Banfield J.F."/>
        </authorList>
    </citation>
    <scope>NUCLEOTIDE SEQUENCE [LARGE SCALE GENOMIC DNA]</scope>
    <source>
        <strain evidence="13">CG23_combo_of_CG06-09_8_20_14_all_40_13</strain>
    </source>
</reference>
<evidence type="ECO:0000259" key="11">
    <source>
        <dbReference type="Pfam" id="PF01406"/>
    </source>
</evidence>
<feature type="domain" description="Methionyl/Leucyl tRNA synthetase" evidence="12">
    <location>
        <begin position="131"/>
        <end position="355"/>
    </location>
</feature>
<comment type="cofactor">
    <cofactor evidence="1">
        <name>Zn(2+)</name>
        <dbReference type="ChEBI" id="CHEBI:29105"/>
    </cofactor>
</comment>
<dbReference type="GO" id="GO:0006431">
    <property type="term" value="P:methionyl-tRNA aminoacylation"/>
    <property type="evidence" value="ECO:0007669"/>
    <property type="project" value="InterPro"/>
</dbReference>
<keyword evidence="9 10" id="KW-0030">Aminoacyl-tRNA synthetase</keyword>
<dbReference type="AlphaFoldDB" id="A0A2G9YQC7"/>
<dbReference type="InterPro" id="IPR032678">
    <property type="entry name" value="tRNA-synt_1_cat_dom"/>
</dbReference>
<dbReference type="Pfam" id="PF01406">
    <property type="entry name" value="tRNA-synt_1e"/>
    <property type="match status" value="1"/>
</dbReference>
<dbReference type="GO" id="GO:0005524">
    <property type="term" value="F:ATP binding"/>
    <property type="evidence" value="ECO:0007669"/>
    <property type="project" value="UniProtKB-KW"/>
</dbReference>
<keyword evidence="4" id="KW-0479">Metal-binding</keyword>
<evidence type="ECO:0000256" key="4">
    <source>
        <dbReference type="ARBA" id="ARBA00022723"/>
    </source>
</evidence>
<keyword evidence="6" id="KW-0862">Zinc</keyword>
<dbReference type="InterPro" id="IPR023457">
    <property type="entry name" value="Met-tRNA_synth_2"/>
</dbReference>
<keyword evidence="3 10" id="KW-0436">Ligase</keyword>
<dbReference type="Gene3D" id="3.40.50.620">
    <property type="entry name" value="HUPs"/>
    <property type="match status" value="1"/>
</dbReference>
<dbReference type="InterPro" id="IPR033911">
    <property type="entry name" value="MetRS_core"/>
</dbReference>
<dbReference type="PANTHER" id="PTHR43326:SF1">
    <property type="entry name" value="METHIONINE--TRNA LIGASE, MITOCHONDRIAL"/>
    <property type="match status" value="1"/>
</dbReference>
<evidence type="ECO:0000259" key="12">
    <source>
        <dbReference type="Pfam" id="PF09334"/>
    </source>
</evidence>
<proteinExistence type="inferred from homology"/>
<feature type="domain" description="tRNA synthetases class I catalytic" evidence="11">
    <location>
        <begin position="6"/>
        <end position="125"/>
    </location>
</feature>
<organism evidence="13 14">
    <name type="scientific">Candidatus Nealsonbacteria bacterium CG23_combo_of_CG06-09_8_20_14_all_40_13</name>
    <dbReference type="NCBI Taxonomy" id="1974724"/>
    <lineage>
        <taxon>Bacteria</taxon>
        <taxon>Candidatus Nealsoniibacteriota</taxon>
    </lineage>
</organism>
<name>A0A2G9YQC7_9BACT</name>
<dbReference type="InterPro" id="IPR009080">
    <property type="entry name" value="tRNAsynth_Ia_anticodon-bd"/>
</dbReference>
<evidence type="ECO:0000256" key="5">
    <source>
        <dbReference type="ARBA" id="ARBA00022741"/>
    </source>
</evidence>
<dbReference type="PRINTS" id="PR01041">
    <property type="entry name" value="TRNASYNTHMET"/>
</dbReference>
<gene>
    <name evidence="13" type="ORF">COX39_03265</name>
</gene>
<dbReference type="PANTHER" id="PTHR43326">
    <property type="entry name" value="METHIONYL-TRNA SYNTHETASE"/>
    <property type="match status" value="1"/>
</dbReference>
<dbReference type="InterPro" id="IPR014729">
    <property type="entry name" value="Rossmann-like_a/b/a_fold"/>
</dbReference>
<evidence type="ECO:0000256" key="10">
    <source>
        <dbReference type="RuleBase" id="RU363039"/>
    </source>
</evidence>
<evidence type="ECO:0000256" key="9">
    <source>
        <dbReference type="ARBA" id="ARBA00023146"/>
    </source>
</evidence>
<dbReference type="CDD" id="cd00814">
    <property type="entry name" value="MetRS_core"/>
    <property type="match status" value="1"/>
</dbReference>
<dbReference type="InterPro" id="IPR015413">
    <property type="entry name" value="Methionyl/Leucyl_tRNA_Synth"/>
</dbReference>
<evidence type="ECO:0000313" key="13">
    <source>
        <dbReference type="EMBL" id="PIP21352.1"/>
    </source>
</evidence>
<dbReference type="EC" id="6.1.1.10" evidence="2"/>
<evidence type="ECO:0000256" key="2">
    <source>
        <dbReference type="ARBA" id="ARBA00012838"/>
    </source>
</evidence>
<comment type="caution">
    <text evidence="13">The sequence shown here is derived from an EMBL/GenBank/DDBJ whole genome shotgun (WGS) entry which is preliminary data.</text>
</comment>
<comment type="similarity">
    <text evidence="10">Belongs to the class-I aminoacyl-tRNA synthetase family.</text>
</comment>
<dbReference type="EMBL" id="PCRM01000044">
    <property type="protein sequence ID" value="PIP21352.1"/>
    <property type="molecule type" value="Genomic_DNA"/>
</dbReference>
<dbReference type="SUPFAM" id="SSF47323">
    <property type="entry name" value="Anticodon-binding domain of a subclass of class I aminoacyl-tRNA synthetases"/>
    <property type="match status" value="1"/>
</dbReference>
<dbReference type="Gene3D" id="2.170.220.10">
    <property type="match status" value="1"/>
</dbReference>
<evidence type="ECO:0000256" key="8">
    <source>
        <dbReference type="ARBA" id="ARBA00022917"/>
    </source>
</evidence>
<dbReference type="FunFam" id="2.170.220.10:FF:000003">
    <property type="entry name" value="Methionine--tRNA ligase"/>
    <property type="match status" value="1"/>
</dbReference>
<evidence type="ECO:0000313" key="14">
    <source>
        <dbReference type="Proteomes" id="UP000231567"/>
    </source>
</evidence>
<keyword evidence="7 10" id="KW-0067">ATP-binding</keyword>
<keyword evidence="8 10" id="KW-0648">Protein biosynthesis</keyword>
<evidence type="ECO:0000256" key="1">
    <source>
        <dbReference type="ARBA" id="ARBA00001947"/>
    </source>
</evidence>
<accession>A0A2G9YQC7</accession>
<dbReference type="Pfam" id="PF09334">
    <property type="entry name" value="tRNA-synt_1g"/>
    <property type="match status" value="1"/>
</dbReference>
<sequence length="466" mass="54280">MTKKFYVTTPLYYSNDKAHVGSAYTTIAADVLARWRRSLGDDVYYQTGVDEHGAKMEKAAKLAGFKNPKEFCDYQTQFWKKAWQDLNISYDFFIRTTDTEHEQFVQRFIKKLWDKGEIYKGKYEGLYCLGCEEFKEPSDLIDEKCPMHNSKPQKIKEINYFFKLSKYQKILIGLIESDKFKIKPKERKNEVLGFLKKEKLKDISVSREKVVWGIQLPWDKKQTVYCWVDALLNYLSGIESKSKIFWPADLHLIGKDILKFHAVLWPALLLAGGYKLSKKIFAHGFFTLQGKKISKTSGNIIYVSVLVEKYGADAVRYSLLREIPFGQDGDISEEKIANRYNNDLANDLGNLVLRTITLVKKAKLKGEILKVEVSSLKIDNLLQNLKFKEVLEKIFQEVKEANFYINKEKPWQFDHSDKKLRQILQILQEKILLISKSLEPFMPETSTKIQSQLQTLKAEPLFPRIK</sequence>
<dbReference type="SUPFAM" id="SSF52374">
    <property type="entry name" value="Nucleotidylyl transferase"/>
    <property type="match status" value="1"/>
</dbReference>
<evidence type="ECO:0000256" key="6">
    <source>
        <dbReference type="ARBA" id="ARBA00022833"/>
    </source>
</evidence>
<dbReference type="GO" id="GO:0046872">
    <property type="term" value="F:metal ion binding"/>
    <property type="evidence" value="ECO:0007669"/>
    <property type="project" value="UniProtKB-KW"/>
</dbReference>
<dbReference type="GO" id="GO:0004825">
    <property type="term" value="F:methionine-tRNA ligase activity"/>
    <property type="evidence" value="ECO:0007669"/>
    <property type="project" value="UniProtKB-EC"/>
</dbReference>
<dbReference type="Proteomes" id="UP000231567">
    <property type="component" value="Unassembled WGS sequence"/>
</dbReference>
<dbReference type="Gene3D" id="1.10.730.10">
    <property type="entry name" value="Isoleucyl-tRNA Synthetase, Domain 1"/>
    <property type="match status" value="1"/>
</dbReference>
<evidence type="ECO:0000256" key="7">
    <source>
        <dbReference type="ARBA" id="ARBA00022840"/>
    </source>
</evidence>
<keyword evidence="5 10" id="KW-0547">Nucleotide-binding</keyword>
<protein>
    <recommendedName>
        <fullName evidence="2">methionine--tRNA ligase</fullName>
        <ecNumber evidence="2">6.1.1.10</ecNumber>
    </recommendedName>
</protein>